<feature type="domain" description="EF-hand" evidence="3">
    <location>
        <begin position="84"/>
        <end position="119"/>
    </location>
</feature>
<accession>A0A815GLZ8</accession>
<keyword evidence="5" id="KW-1185">Reference proteome</keyword>
<dbReference type="Gene3D" id="1.10.238.10">
    <property type="entry name" value="EF-hand"/>
    <property type="match status" value="2"/>
</dbReference>
<evidence type="ECO:0000256" key="2">
    <source>
        <dbReference type="ARBA" id="ARBA00022837"/>
    </source>
</evidence>
<dbReference type="Proteomes" id="UP000663828">
    <property type="component" value="Unassembled WGS sequence"/>
</dbReference>
<dbReference type="EMBL" id="CAJNOR010002793">
    <property type="protein sequence ID" value="CAF1341720.1"/>
    <property type="molecule type" value="Genomic_DNA"/>
</dbReference>
<comment type="caution">
    <text evidence="4">The sequence shown here is derived from an EMBL/GenBank/DDBJ whole genome shotgun (WGS) entry which is preliminary data.</text>
</comment>
<dbReference type="PANTHER" id="PTHR23048:SF0">
    <property type="entry name" value="CALMODULIN LIKE 3"/>
    <property type="match status" value="1"/>
</dbReference>
<organism evidence="4 5">
    <name type="scientific">Adineta ricciae</name>
    <name type="common">Rotifer</name>
    <dbReference type="NCBI Taxonomy" id="249248"/>
    <lineage>
        <taxon>Eukaryota</taxon>
        <taxon>Metazoa</taxon>
        <taxon>Spiralia</taxon>
        <taxon>Gnathifera</taxon>
        <taxon>Rotifera</taxon>
        <taxon>Eurotatoria</taxon>
        <taxon>Bdelloidea</taxon>
        <taxon>Adinetida</taxon>
        <taxon>Adinetidae</taxon>
        <taxon>Adineta</taxon>
    </lineage>
</organism>
<dbReference type="Pfam" id="PF13499">
    <property type="entry name" value="EF-hand_7"/>
    <property type="match status" value="2"/>
</dbReference>
<dbReference type="PROSITE" id="PS50222">
    <property type="entry name" value="EF_HAND_2"/>
    <property type="match status" value="4"/>
</dbReference>
<gene>
    <name evidence="4" type="ORF">XAT740_LOCUS30992</name>
</gene>
<dbReference type="PROSITE" id="PS00018">
    <property type="entry name" value="EF_HAND_1"/>
    <property type="match status" value="4"/>
</dbReference>
<evidence type="ECO:0000259" key="3">
    <source>
        <dbReference type="PROSITE" id="PS50222"/>
    </source>
</evidence>
<protein>
    <recommendedName>
        <fullName evidence="3">EF-hand domain-containing protein</fullName>
    </recommendedName>
</protein>
<dbReference type="PANTHER" id="PTHR23048">
    <property type="entry name" value="MYOSIN LIGHT CHAIN 1, 3"/>
    <property type="match status" value="1"/>
</dbReference>
<keyword evidence="1" id="KW-0677">Repeat</keyword>
<name>A0A815GLZ8_ADIRI</name>
<proteinExistence type="predicted"/>
<dbReference type="GO" id="GO:0016460">
    <property type="term" value="C:myosin II complex"/>
    <property type="evidence" value="ECO:0007669"/>
    <property type="project" value="TreeGrafter"/>
</dbReference>
<feature type="domain" description="EF-hand" evidence="3">
    <location>
        <begin position="47"/>
        <end position="82"/>
    </location>
</feature>
<feature type="domain" description="EF-hand" evidence="3">
    <location>
        <begin position="120"/>
        <end position="152"/>
    </location>
</feature>
<dbReference type="InterPro" id="IPR001751">
    <property type="entry name" value="S100/CaBP7/8-like_CS"/>
</dbReference>
<dbReference type="FunFam" id="1.10.238.10:FF:000001">
    <property type="entry name" value="Calmodulin 1"/>
    <property type="match status" value="1"/>
</dbReference>
<dbReference type="PROSITE" id="PS00303">
    <property type="entry name" value="S100_CABP"/>
    <property type="match status" value="1"/>
</dbReference>
<dbReference type="SMART" id="SM00054">
    <property type="entry name" value="EFh"/>
    <property type="match status" value="4"/>
</dbReference>
<dbReference type="SUPFAM" id="SSF47473">
    <property type="entry name" value="EF-hand"/>
    <property type="match status" value="1"/>
</dbReference>
<dbReference type="InterPro" id="IPR050230">
    <property type="entry name" value="CALM/Myosin/TropC-like"/>
</dbReference>
<dbReference type="InterPro" id="IPR011992">
    <property type="entry name" value="EF-hand-dom_pair"/>
</dbReference>
<dbReference type="InterPro" id="IPR018247">
    <property type="entry name" value="EF_Hand_1_Ca_BS"/>
</dbReference>
<feature type="domain" description="EF-hand" evidence="3">
    <location>
        <begin position="11"/>
        <end position="46"/>
    </location>
</feature>
<evidence type="ECO:0000313" key="4">
    <source>
        <dbReference type="EMBL" id="CAF1341720.1"/>
    </source>
</evidence>
<dbReference type="GO" id="GO:0005509">
    <property type="term" value="F:calcium ion binding"/>
    <property type="evidence" value="ECO:0007669"/>
    <property type="project" value="InterPro"/>
</dbReference>
<keyword evidence="2" id="KW-0106">Calcium</keyword>
<evidence type="ECO:0000313" key="5">
    <source>
        <dbReference type="Proteomes" id="UP000663828"/>
    </source>
</evidence>
<dbReference type="AlphaFoldDB" id="A0A815GLZ8"/>
<sequence length="152" mass="17628">MPPKSSKLTNQQMKELREAFDLFDRDHSGSISSGELKQLLLALNFKPSEALLRKVMREMDTDGNGTIEFNEFVKAMTGIYSRVLTDEEMHRAFRCFDKDDSGFITRDELRDVLKQLNHNISERRITEVMRTLDENGDGKISFDEFVVMLKET</sequence>
<reference evidence="4" key="1">
    <citation type="submission" date="2021-02" db="EMBL/GenBank/DDBJ databases">
        <authorList>
            <person name="Nowell W R."/>
        </authorList>
    </citation>
    <scope>NUCLEOTIDE SEQUENCE</scope>
</reference>
<dbReference type="InterPro" id="IPR002048">
    <property type="entry name" value="EF_hand_dom"/>
</dbReference>
<evidence type="ECO:0000256" key="1">
    <source>
        <dbReference type="ARBA" id="ARBA00022737"/>
    </source>
</evidence>